<keyword evidence="1" id="KW-0479">Metal-binding</keyword>
<reference evidence="4 5" key="1">
    <citation type="journal article" date="2013" name="Chin. Sci. Bull.">
        <title>Genome survey uncovers the secrets of sex and lifestyle in caterpillar fungus.</title>
        <authorList>
            <person name="Hu X."/>
            <person name="Zhang Y."/>
            <person name="Xiao G."/>
            <person name="Zheng P."/>
            <person name="Xia Y."/>
            <person name="Zhang X."/>
            <person name="St Leger R.J."/>
            <person name="Liu X."/>
            <person name="Wang C."/>
        </authorList>
    </citation>
    <scope>NUCLEOTIDE SEQUENCE [LARGE SCALE GENOMIC DNA]</scope>
    <source>
        <strain evidence="5">Co18 / CGMCC 3.14243</strain>
        <tissue evidence="4">Fruit-body</tissue>
    </source>
</reference>
<dbReference type="AlphaFoldDB" id="T5AEA4"/>
<evidence type="ECO:0000256" key="2">
    <source>
        <dbReference type="SAM" id="MobiDB-lite"/>
    </source>
</evidence>
<name>T5AEA4_OPHSC</name>
<evidence type="ECO:0000313" key="4">
    <source>
        <dbReference type="EMBL" id="EQL00072.1"/>
    </source>
</evidence>
<gene>
    <name evidence="4" type="ORF">OCS_04216</name>
</gene>
<feature type="region of interest" description="Disordered" evidence="2">
    <location>
        <begin position="213"/>
        <end position="245"/>
    </location>
</feature>
<protein>
    <submittedName>
        <fullName evidence="4">Zinc finger domain-containing protein</fullName>
    </submittedName>
</protein>
<evidence type="ECO:0000313" key="5">
    <source>
        <dbReference type="Proteomes" id="UP000019374"/>
    </source>
</evidence>
<feature type="region of interest" description="Disordered" evidence="2">
    <location>
        <begin position="1"/>
        <end position="30"/>
    </location>
</feature>
<dbReference type="PROSITE" id="PS50157">
    <property type="entry name" value="ZINC_FINGER_C2H2_2"/>
    <property type="match status" value="1"/>
</dbReference>
<organism evidence="4 5">
    <name type="scientific">Ophiocordyceps sinensis (strain Co18 / CGMCC 3.14243)</name>
    <name type="common">Yarsagumba caterpillar fungus</name>
    <name type="synonym">Hirsutella sinensis</name>
    <dbReference type="NCBI Taxonomy" id="911162"/>
    <lineage>
        <taxon>Eukaryota</taxon>
        <taxon>Fungi</taxon>
        <taxon>Dikarya</taxon>
        <taxon>Ascomycota</taxon>
        <taxon>Pezizomycotina</taxon>
        <taxon>Sordariomycetes</taxon>
        <taxon>Hypocreomycetidae</taxon>
        <taxon>Hypocreales</taxon>
        <taxon>Ophiocordycipitaceae</taxon>
        <taxon>Ophiocordyceps</taxon>
    </lineage>
</organism>
<evidence type="ECO:0000256" key="1">
    <source>
        <dbReference type="PROSITE-ProRule" id="PRU00042"/>
    </source>
</evidence>
<dbReference type="HOGENOM" id="CLU_1133886_0_0_1"/>
<dbReference type="Proteomes" id="UP000019374">
    <property type="component" value="Unassembled WGS sequence"/>
</dbReference>
<accession>T5AEA4</accession>
<dbReference type="InterPro" id="IPR013087">
    <property type="entry name" value="Znf_C2H2_type"/>
</dbReference>
<keyword evidence="1" id="KW-0862">Zinc</keyword>
<sequence>MASPPAVAKASPPAVVKASPSAKAPPAPKPSACRKCMALFPSRNALFEHLRRTYPGQQKAPAATVLTPAIDDNFGNPSPTAELSTPLVTAFTPALAVIEAVYATVLAAVVRRLATSPAAASIPEQHLLPAGYVSPQRYLLPAGKTSPQRYLQVAGKLSPQQYLLPAGYTSPQQHLLPAGNSSPPAVIFKPGRDVIRLQRCFLSAGKPSSQRCFPFDDAFGKPPPPPQRCPQPTRAASLTRRPHAP</sequence>
<feature type="compositionally biased region" description="Low complexity" evidence="2">
    <location>
        <begin position="1"/>
        <end position="22"/>
    </location>
</feature>
<proteinExistence type="predicted"/>
<dbReference type="EMBL" id="KE652971">
    <property type="protein sequence ID" value="EQL00072.1"/>
    <property type="molecule type" value="Genomic_DNA"/>
</dbReference>
<feature type="domain" description="C2H2-type" evidence="3">
    <location>
        <begin position="31"/>
        <end position="59"/>
    </location>
</feature>
<dbReference type="GO" id="GO:0008270">
    <property type="term" value="F:zinc ion binding"/>
    <property type="evidence" value="ECO:0007669"/>
    <property type="project" value="UniProtKB-KW"/>
</dbReference>
<keyword evidence="1" id="KW-0863">Zinc-finger</keyword>
<evidence type="ECO:0000259" key="3">
    <source>
        <dbReference type="PROSITE" id="PS50157"/>
    </source>
</evidence>